<feature type="transmembrane region" description="Helical" evidence="18">
    <location>
        <begin position="260"/>
        <end position="285"/>
    </location>
</feature>
<evidence type="ECO:0000256" key="11">
    <source>
        <dbReference type="ARBA" id="ARBA00022982"/>
    </source>
</evidence>
<sequence>MIFSLLLTFSIIGMISSFSWFMIWISMEINLLAFITFMFMKNSKSMAEASIKYFLIQAVSSIMFLMSILMFFMTSNYHLNLEYLTISALLIKLGIAPFHSWFPEVIEGMTWSLAFLLMTLQKIGPFMLISYINTSSLFIYMTATLSAIMGGIQGLSQSSILKILGFSSITQNGWLLITINLSTKIWSIYFLIYTLILLNIITLLKKYKILKIYDLNSLKTNNWMILFMIMNMFMISGLPPFIMFLAKWMTIQLMIMDNSLIFALLLLSFTLISMYIYLQMIYSIIMISSMENLTFWQKKMFSYPLNFKMSLLFFLLMISVLPYYF</sequence>
<evidence type="ECO:0000256" key="12">
    <source>
        <dbReference type="ARBA" id="ARBA00022989"/>
    </source>
</evidence>
<dbReference type="InterPro" id="IPR001750">
    <property type="entry name" value="ND/Mrp_TM"/>
</dbReference>
<accession>A0A5C0XL61</accession>
<evidence type="ECO:0000256" key="4">
    <source>
        <dbReference type="ARBA" id="ARBA00012944"/>
    </source>
</evidence>
<dbReference type="EC" id="7.1.1.2" evidence="4 18"/>
<keyword evidence="12 18" id="KW-1133">Transmembrane helix</keyword>
<dbReference type="GeneID" id="41834280"/>
<dbReference type="GO" id="GO:0008137">
    <property type="term" value="F:NADH dehydrogenase (ubiquinone) activity"/>
    <property type="evidence" value="ECO:0007669"/>
    <property type="project" value="UniProtKB-EC"/>
</dbReference>
<keyword evidence="15 18" id="KW-0496">Mitochondrion</keyword>
<keyword evidence="8 18" id="KW-0812">Transmembrane</keyword>
<dbReference type="RefSeq" id="YP_009699959.1">
    <property type="nucleotide sequence ID" value="NC_044848.1"/>
</dbReference>
<reference evidence="20" key="1">
    <citation type="journal article" date="2019" name="Mitochondrial DNA Part B Resour">
        <title>Complete mitochondrial genome of Leptaulax koreanus (Coleoptera: Passalidae), a Korean endemic bess beetle.</title>
        <authorList>
            <person name="Lee S.-G."/>
            <person name="Choi K.S."/>
            <person name="Kim C.-J."/>
            <person name="Jeon H.-B."/>
            <person name="Kim I.-K."/>
        </authorList>
    </citation>
    <scope>NUCLEOTIDE SEQUENCE</scope>
</reference>
<evidence type="ECO:0000256" key="17">
    <source>
        <dbReference type="ARBA" id="ARBA00049551"/>
    </source>
</evidence>
<evidence type="ECO:0000256" key="13">
    <source>
        <dbReference type="ARBA" id="ARBA00023027"/>
    </source>
</evidence>
<evidence type="ECO:0000256" key="15">
    <source>
        <dbReference type="ARBA" id="ARBA00023128"/>
    </source>
</evidence>
<comment type="function">
    <text evidence="1">Core subunit of the mitochondrial membrane respiratory chain NADH dehydrogenase (Complex I) that is believed to belong to the minimal assembly required for catalysis. Complex I functions in the transfer of electrons from NADH to the respiratory chain. The immediate electron acceptor for the enzyme is believed to be ubiquinone.</text>
</comment>
<feature type="transmembrane region" description="Helical" evidence="18">
    <location>
        <begin position="305"/>
        <end position="324"/>
    </location>
</feature>
<feature type="transmembrane region" description="Helical" evidence="18">
    <location>
        <begin position="138"/>
        <end position="156"/>
    </location>
</feature>
<comment type="function">
    <text evidence="18">Core subunit of the mitochondrial membrane respiratory chain NADH dehydrogenase (Complex I) which catalyzes electron transfer from NADH through the respiratory chain, using ubiquinone as an electron acceptor. Essential for the catalytic activity and assembly of complex I.</text>
</comment>
<dbReference type="GO" id="GO:0006120">
    <property type="term" value="P:mitochondrial electron transport, NADH to ubiquinone"/>
    <property type="evidence" value="ECO:0007669"/>
    <property type="project" value="InterPro"/>
</dbReference>
<dbReference type="PANTHER" id="PTHR46552:SF1">
    <property type="entry name" value="NADH-UBIQUINONE OXIDOREDUCTASE CHAIN 2"/>
    <property type="match status" value="1"/>
</dbReference>
<evidence type="ECO:0000259" key="19">
    <source>
        <dbReference type="Pfam" id="PF00361"/>
    </source>
</evidence>
<gene>
    <name evidence="20" type="primary">ND2</name>
    <name evidence="20" type="ORF">LKC001</name>
</gene>
<keyword evidence="14 18" id="KW-0830">Ubiquinone</keyword>
<dbReference type="GO" id="GO:0005743">
    <property type="term" value="C:mitochondrial inner membrane"/>
    <property type="evidence" value="ECO:0007669"/>
    <property type="project" value="UniProtKB-SubCell"/>
</dbReference>
<keyword evidence="13 18" id="KW-0520">NAD</keyword>
<evidence type="ECO:0000256" key="10">
    <source>
        <dbReference type="ARBA" id="ARBA00022967"/>
    </source>
</evidence>
<evidence type="ECO:0000256" key="1">
    <source>
        <dbReference type="ARBA" id="ARBA00003257"/>
    </source>
</evidence>
<comment type="similarity">
    <text evidence="3 18">Belongs to the complex I subunit 2 family.</text>
</comment>
<protein>
    <recommendedName>
        <fullName evidence="5 18">NADH-ubiquinone oxidoreductase chain 2</fullName>
        <ecNumber evidence="4 18">7.1.1.2</ecNumber>
    </recommendedName>
</protein>
<evidence type="ECO:0000256" key="8">
    <source>
        <dbReference type="ARBA" id="ARBA00022692"/>
    </source>
</evidence>
<evidence type="ECO:0000256" key="9">
    <source>
        <dbReference type="ARBA" id="ARBA00022792"/>
    </source>
</evidence>
<dbReference type="InterPro" id="IPR050175">
    <property type="entry name" value="Complex_I_Subunit_2"/>
</dbReference>
<feature type="transmembrane region" description="Helical" evidence="18">
    <location>
        <begin position="6"/>
        <end position="39"/>
    </location>
</feature>
<evidence type="ECO:0000256" key="18">
    <source>
        <dbReference type="RuleBase" id="RU003403"/>
    </source>
</evidence>
<dbReference type="Pfam" id="PF00361">
    <property type="entry name" value="Proton_antipo_M"/>
    <property type="match status" value="1"/>
</dbReference>
<dbReference type="EMBL" id="MH781547">
    <property type="protein sequence ID" value="QEK77352.1"/>
    <property type="molecule type" value="Genomic_DNA"/>
</dbReference>
<evidence type="ECO:0000256" key="7">
    <source>
        <dbReference type="ARBA" id="ARBA00022660"/>
    </source>
</evidence>
<evidence type="ECO:0000256" key="16">
    <source>
        <dbReference type="ARBA" id="ARBA00023136"/>
    </source>
</evidence>
<keyword evidence="6" id="KW-0813">Transport</keyword>
<evidence type="ECO:0000256" key="5">
    <source>
        <dbReference type="ARBA" id="ARBA00021008"/>
    </source>
</evidence>
<evidence type="ECO:0000256" key="6">
    <source>
        <dbReference type="ARBA" id="ARBA00022448"/>
    </source>
</evidence>
<keyword evidence="11 18" id="KW-0249">Electron transport</keyword>
<comment type="catalytic activity">
    <reaction evidence="17 18">
        <text>a ubiquinone + NADH + 5 H(+)(in) = a ubiquinol + NAD(+) + 4 H(+)(out)</text>
        <dbReference type="Rhea" id="RHEA:29091"/>
        <dbReference type="Rhea" id="RHEA-COMP:9565"/>
        <dbReference type="Rhea" id="RHEA-COMP:9566"/>
        <dbReference type="ChEBI" id="CHEBI:15378"/>
        <dbReference type="ChEBI" id="CHEBI:16389"/>
        <dbReference type="ChEBI" id="CHEBI:17976"/>
        <dbReference type="ChEBI" id="CHEBI:57540"/>
        <dbReference type="ChEBI" id="CHEBI:57945"/>
        <dbReference type="EC" id="7.1.1.2"/>
    </reaction>
</comment>
<evidence type="ECO:0000256" key="3">
    <source>
        <dbReference type="ARBA" id="ARBA00007012"/>
    </source>
</evidence>
<dbReference type="PRINTS" id="PR01436">
    <property type="entry name" value="NADHDHGNASE2"/>
</dbReference>
<comment type="subcellular location">
    <subcellularLocation>
        <location evidence="2 18">Mitochondrion inner membrane</location>
        <topology evidence="2 18">Multi-pass membrane protein</topology>
    </subcellularLocation>
</comment>
<dbReference type="CTD" id="4536"/>
<dbReference type="AlphaFoldDB" id="A0A5C0XL61"/>
<dbReference type="PANTHER" id="PTHR46552">
    <property type="entry name" value="NADH-UBIQUINONE OXIDOREDUCTASE CHAIN 2"/>
    <property type="match status" value="1"/>
</dbReference>
<keyword evidence="9 18" id="KW-0999">Mitochondrion inner membrane</keyword>
<geneLocation type="mitochondrion" evidence="20"/>
<keyword evidence="7 18" id="KW-0679">Respiratory chain</keyword>
<keyword evidence="16 18" id="KW-0472">Membrane</keyword>
<keyword evidence="10 18" id="KW-1278">Translocase</keyword>
<name>A0A5C0XL61_9SCAR</name>
<feature type="transmembrane region" description="Helical" evidence="18">
    <location>
        <begin position="185"/>
        <end position="204"/>
    </location>
</feature>
<evidence type="ECO:0000256" key="2">
    <source>
        <dbReference type="ARBA" id="ARBA00004448"/>
    </source>
</evidence>
<feature type="domain" description="NADH:quinone oxidoreductase/Mrp antiporter transmembrane" evidence="19">
    <location>
        <begin position="19"/>
        <end position="270"/>
    </location>
</feature>
<feature type="transmembrane region" description="Helical" evidence="18">
    <location>
        <begin position="51"/>
        <end position="72"/>
    </location>
</feature>
<dbReference type="InterPro" id="IPR003917">
    <property type="entry name" value="NADH_UbQ_OxRdtase_chain2"/>
</dbReference>
<feature type="transmembrane region" description="Helical" evidence="18">
    <location>
        <begin position="225"/>
        <end position="248"/>
    </location>
</feature>
<organism evidence="20">
    <name type="scientific">Leptaulax koreanus</name>
    <dbReference type="NCBI Taxonomy" id="2607329"/>
    <lineage>
        <taxon>Eukaryota</taxon>
        <taxon>Metazoa</taxon>
        <taxon>Ecdysozoa</taxon>
        <taxon>Arthropoda</taxon>
        <taxon>Hexapoda</taxon>
        <taxon>Insecta</taxon>
        <taxon>Pterygota</taxon>
        <taxon>Neoptera</taxon>
        <taxon>Endopterygota</taxon>
        <taxon>Coleoptera</taxon>
        <taxon>Polyphaga</taxon>
        <taxon>Scarabaeiformia</taxon>
        <taxon>Passalidae</taxon>
        <taxon>Leptaulax</taxon>
    </lineage>
</organism>
<proteinExistence type="inferred from homology"/>
<evidence type="ECO:0000313" key="20">
    <source>
        <dbReference type="EMBL" id="QEK77352.1"/>
    </source>
</evidence>
<evidence type="ECO:0000256" key="14">
    <source>
        <dbReference type="ARBA" id="ARBA00023075"/>
    </source>
</evidence>